<dbReference type="GO" id="GO:0016746">
    <property type="term" value="F:acyltransferase activity"/>
    <property type="evidence" value="ECO:0007669"/>
    <property type="project" value="UniProtKB-KW"/>
</dbReference>
<evidence type="ECO:0000256" key="4">
    <source>
        <dbReference type="ARBA" id="ARBA00022679"/>
    </source>
</evidence>
<dbReference type="OrthoDB" id="9801955at2"/>
<dbReference type="Proteomes" id="UP000319040">
    <property type="component" value="Unassembled WGS sequence"/>
</dbReference>
<evidence type="ECO:0000256" key="7">
    <source>
        <dbReference type="SAM" id="Phobius"/>
    </source>
</evidence>
<keyword evidence="6" id="KW-0012">Acyltransferase</keyword>
<gene>
    <name evidence="8" type="ORF">SAMN06265379_1138</name>
</gene>
<dbReference type="GO" id="GO:0009247">
    <property type="term" value="P:glycolipid biosynthetic process"/>
    <property type="evidence" value="ECO:0007669"/>
    <property type="project" value="UniProtKB-ARBA"/>
</dbReference>
<dbReference type="PANTHER" id="PTHR30606">
    <property type="entry name" value="LIPID A BIOSYNTHESIS LAUROYL ACYLTRANSFERASE"/>
    <property type="match status" value="1"/>
</dbReference>
<dbReference type="AlphaFoldDB" id="A0A521F1V4"/>
<keyword evidence="9" id="KW-1185">Reference proteome</keyword>
<protein>
    <submittedName>
        <fullName evidence="8">KDO2-lipid IV(A) lauroyltransferase</fullName>
    </submittedName>
</protein>
<dbReference type="EMBL" id="FXTB01000013">
    <property type="protein sequence ID" value="SMO90087.1"/>
    <property type="molecule type" value="Genomic_DNA"/>
</dbReference>
<dbReference type="CDD" id="cd07984">
    <property type="entry name" value="LPLAT_LABLAT-like"/>
    <property type="match status" value="1"/>
</dbReference>
<dbReference type="PANTHER" id="PTHR30606:SF10">
    <property type="entry name" value="PHOSPHATIDYLINOSITOL MANNOSIDE ACYLTRANSFERASE"/>
    <property type="match status" value="1"/>
</dbReference>
<dbReference type="Pfam" id="PF03279">
    <property type="entry name" value="Lip_A_acyltrans"/>
    <property type="match status" value="1"/>
</dbReference>
<evidence type="ECO:0000313" key="8">
    <source>
        <dbReference type="EMBL" id="SMO90087.1"/>
    </source>
</evidence>
<sequence>MAKVNNIGVKSGIFFIKLIGYLPFWALFLLSDAFYFLIRLSGYRKKTVMTNLRNAFPEKSEKEIQNIATKFYRHLCDLFFETFKLQSMSEAQMRQRVQISNAELLNRYYDEGKDVIAVLGHYGNWEWVPSINLFIKAQGCEVYHVIRNKEYDKYMLGLRSKWGTLNFPMKTSYRSMHKLKMENKRFVIGMISDQSPAKNKIQYFTRFLNQDTPVLLGTEKMAIKTNSPVVFFRFDKIKRGYYKLTVEPLIENPRETREYEITEIHTKHLENIIREKPEFWLWSHKRWKHKREDVMNATLSRNA</sequence>
<keyword evidence="7" id="KW-1133">Transmembrane helix</keyword>
<dbReference type="InterPro" id="IPR004960">
    <property type="entry name" value="LipA_acyltrans"/>
</dbReference>
<dbReference type="GO" id="GO:0005886">
    <property type="term" value="C:plasma membrane"/>
    <property type="evidence" value="ECO:0007669"/>
    <property type="project" value="UniProtKB-SubCell"/>
</dbReference>
<proteinExistence type="predicted"/>
<keyword evidence="5 7" id="KW-0472">Membrane</keyword>
<dbReference type="RefSeq" id="WP_142534631.1">
    <property type="nucleotide sequence ID" value="NZ_FXTB01000013.1"/>
</dbReference>
<organism evidence="8 9">
    <name type="scientific">Saccharicrinis carchari</name>
    <dbReference type="NCBI Taxonomy" id="1168039"/>
    <lineage>
        <taxon>Bacteria</taxon>
        <taxon>Pseudomonadati</taxon>
        <taxon>Bacteroidota</taxon>
        <taxon>Bacteroidia</taxon>
        <taxon>Marinilabiliales</taxon>
        <taxon>Marinilabiliaceae</taxon>
        <taxon>Saccharicrinis</taxon>
    </lineage>
</organism>
<evidence type="ECO:0000256" key="6">
    <source>
        <dbReference type="ARBA" id="ARBA00023315"/>
    </source>
</evidence>
<evidence type="ECO:0000256" key="1">
    <source>
        <dbReference type="ARBA" id="ARBA00004533"/>
    </source>
</evidence>
<evidence type="ECO:0000313" key="9">
    <source>
        <dbReference type="Proteomes" id="UP000319040"/>
    </source>
</evidence>
<comment type="subcellular location">
    <subcellularLocation>
        <location evidence="1">Cell inner membrane</location>
    </subcellularLocation>
</comment>
<evidence type="ECO:0000256" key="5">
    <source>
        <dbReference type="ARBA" id="ARBA00023136"/>
    </source>
</evidence>
<name>A0A521F1V4_SACCC</name>
<keyword evidence="7" id="KW-0812">Transmembrane</keyword>
<keyword evidence="2" id="KW-1003">Cell membrane</keyword>
<reference evidence="8 9" key="1">
    <citation type="submission" date="2017-05" db="EMBL/GenBank/DDBJ databases">
        <authorList>
            <person name="Varghese N."/>
            <person name="Submissions S."/>
        </authorList>
    </citation>
    <scope>NUCLEOTIDE SEQUENCE [LARGE SCALE GENOMIC DNA]</scope>
    <source>
        <strain evidence="8 9">DSM 27040</strain>
    </source>
</reference>
<keyword evidence="3" id="KW-0997">Cell inner membrane</keyword>
<evidence type="ECO:0000256" key="3">
    <source>
        <dbReference type="ARBA" id="ARBA00022519"/>
    </source>
</evidence>
<evidence type="ECO:0000256" key="2">
    <source>
        <dbReference type="ARBA" id="ARBA00022475"/>
    </source>
</evidence>
<feature type="transmembrane region" description="Helical" evidence="7">
    <location>
        <begin position="12"/>
        <end position="38"/>
    </location>
</feature>
<keyword evidence="4 8" id="KW-0808">Transferase</keyword>
<accession>A0A521F1V4</accession>